<name>A0A7S3JEC5_9SPIT</name>
<proteinExistence type="predicted"/>
<dbReference type="AlphaFoldDB" id="A0A7S3JEC5"/>
<evidence type="ECO:0000313" key="1">
    <source>
        <dbReference type="EMBL" id="CAE0352931.1"/>
    </source>
</evidence>
<gene>
    <name evidence="1" type="ORF">EHAR0213_LOCUS11847</name>
</gene>
<accession>A0A7S3JEC5</accession>
<reference evidence="1" key="1">
    <citation type="submission" date="2021-01" db="EMBL/GenBank/DDBJ databases">
        <authorList>
            <person name="Corre E."/>
            <person name="Pelletier E."/>
            <person name="Niang G."/>
            <person name="Scheremetjew M."/>
            <person name="Finn R."/>
            <person name="Kale V."/>
            <person name="Holt S."/>
            <person name="Cochrane G."/>
            <person name="Meng A."/>
            <person name="Brown T."/>
            <person name="Cohen L."/>
        </authorList>
    </citation>
    <scope>NUCLEOTIDE SEQUENCE</scope>
    <source>
        <strain evidence="1">FSP1.4</strain>
    </source>
</reference>
<protein>
    <submittedName>
        <fullName evidence="1">Uncharacterized protein</fullName>
    </submittedName>
</protein>
<sequence>MDYLTKLPQFTPIVFVFEQERSDVKGIQYDEQELAALGALNVIEVKLVNMKSQESIEVFFVKYNLAIKAWKNLRNAYTQIRFCKGNYVSPRFGEDIEINPLVEKGLIIRTNTFKNR</sequence>
<organism evidence="1">
    <name type="scientific">Euplotes harpa</name>
    <dbReference type="NCBI Taxonomy" id="151035"/>
    <lineage>
        <taxon>Eukaryota</taxon>
        <taxon>Sar</taxon>
        <taxon>Alveolata</taxon>
        <taxon>Ciliophora</taxon>
        <taxon>Intramacronucleata</taxon>
        <taxon>Spirotrichea</taxon>
        <taxon>Hypotrichia</taxon>
        <taxon>Euplotida</taxon>
        <taxon>Euplotidae</taxon>
        <taxon>Euplotes</taxon>
    </lineage>
</organism>
<dbReference type="EMBL" id="HBII01028273">
    <property type="protein sequence ID" value="CAE0352931.1"/>
    <property type="molecule type" value="Transcribed_RNA"/>
</dbReference>